<evidence type="ECO:0000259" key="9">
    <source>
        <dbReference type="PROSITE" id="PS51012"/>
    </source>
</evidence>
<dbReference type="CDD" id="cd03230">
    <property type="entry name" value="ABC_DR_subfamily_A"/>
    <property type="match status" value="1"/>
</dbReference>
<dbReference type="GO" id="GO:0016020">
    <property type="term" value="C:membrane"/>
    <property type="evidence" value="ECO:0007669"/>
    <property type="project" value="UniProtKB-SubCell"/>
</dbReference>
<evidence type="ECO:0000259" key="8">
    <source>
        <dbReference type="PROSITE" id="PS50893"/>
    </source>
</evidence>
<keyword evidence="4" id="KW-0067">ATP-binding</keyword>
<protein>
    <submittedName>
        <fullName evidence="10">Uncharacterized protein</fullName>
    </submittedName>
</protein>
<dbReference type="AlphaFoldDB" id="A0A1B6CAU9"/>
<dbReference type="PROSITE" id="PS50893">
    <property type="entry name" value="ABC_TRANSPORTER_2"/>
    <property type="match status" value="1"/>
</dbReference>
<feature type="transmembrane region" description="Helical" evidence="7">
    <location>
        <begin position="588"/>
        <end position="606"/>
    </location>
</feature>
<feature type="transmembrane region" description="Helical" evidence="7">
    <location>
        <begin position="476"/>
        <end position="499"/>
    </location>
</feature>
<evidence type="ECO:0000256" key="6">
    <source>
        <dbReference type="ARBA" id="ARBA00023136"/>
    </source>
</evidence>
<name>A0A1B6CAU9_9HEMI</name>
<feature type="transmembrane region" description="Helical" evidence="7">
    <location>
        <begin position="520"/>
        <end position="546"/>
    </location>
</feature>
<accession>A0A1B6CAU9</accession>
<dbReference type="InterPro" id="IPR017871">
    <property type="entry name" value="ABC_transporter-like_CS"/>
</dbReference>
<feature type="domain" description="ABC transmembrane type-2" evidence="9">
    <location>
        <begin position="438"/>
        <end position="669"/>
    </location>
</feature>
<dbReference type="GO" id="GO:0016887">
    <property type="term" value="F:ATP hydrolysis activity"/>
    <property type="evidence" value="ECO:0007669"/>
    <property type="project" value="InterPro"/>
</dbReference>
<dbReference type="PROSITE" id="PS51012">
    <property type="entry name" value="ABC_TM2"/>
    <property type="match status" value="1"/>
</dbReference>
<evidence type="ECO:0000256" key="1">
    <source>
        <dbReference type="ARBA" id="ARBA00004141"/>
    </source>
</evidence>
<dbReference type="InterPro" id="IPR013525">
    <property type="entry name" value="ABC2_TM"/>
</dbReference>
<dbReference type="InterPro" id="IPR003593">
    <property type="entry name" value="AAA+_ATPase"/>
</dbReference>
<reference evidence="10" key="1">
    <citation type="submission" date="2015-12" db="EMBL/GenBank/DDBJ databases">
        <title>De novo transcriptome assembly of four potential Pierce s Disease insect vectors from Arizona vineyards.</title>
        <authorList>
            <person name="Tassone E.E."/>
        </authorList>
    </citation>
    <scope>NUCLEOTIDE SEQUENCE</scope>
</reference>
<dbReference type="InterPro" id="IPR003439">
    <property type="entry name" value="ABC_transporter-like_ATP-bd"/>
</dbReference>
<dbReference type="SMART" id="SM00382">
    <property type="entry name" value="AAA"/>
    <property type="match status" value="1"/>
</dbReference>
<dbReference type="GO" id="GO:0140359">
    <property type="term" value="F:ABC-type transporter activity"/>
    <property type="evidence" value="ECO:0007669"/>
    <property type="project" value="InterPro"/>
</dbReference>
<evidence type="ECO:0000256" key="3">
    <source>
        <dbReference type="ARBA" id="ARBA00022741"/>
    </source>
</evidence>
<keyword evidence="6 7" id="KW-0472">Membrane</keyword>
<comment type="subcellular location">
    <subcellularLocation>
        <location evidence="1">Membrane</location>
        <topology evidence="1">Multi-pass membrane protein</topology>
    </subcellularLocation>
</comment>
<evidence type="ECO:0000256" key="5">
    <source>
        <dbReference type="ARBA" id="ARBA00022989"/>
    </source>
</evidence>
<dbReference type="Pfam" id="PF00005">
    <property type="entry name" value="ABC_tran"/>
    <property type="match status" value="1"/>
</dbReference>
<evidence type="ECO:0000256" key="2">
    <source>
        <dbReference type="ARBA" id="ARBA00022692"/>
    </source>
</evidence>
<keyword evidence="5 7" id="KW-1133">Transmembrane helix</keyword>
<dbReference type="PANTHER" id="PTHR43038">
    <property type="entry name" value="ATP-BINDING CASSETTE, SUB-FAMILY H, MEMBER 1"/>
    <property type="match status" value="1"/>
</dbReference>
<evidence type="ECO:0000256" key="7">
    <source>
        <dbReference type="SAM" id="Phobius"/>
    </source>
</evidence>
<organism evidence="10">
    <name type="scientific">Clastoptera arizonana</name>
    <name type="common">Arizona spittle bug</name>
    <dbReference type="NCBI Taxonomy" id="38151"/>
    <lineage>
        <taxon>Eukaryota</taxon>
        <taxon>Metazoa</taxon>
        <taxon>Ecdysozoa</taxon>
        <taxon>Arthropoda</taxon>
        <taxon>Hexapoda</taxon>
        <taxon>Insecta</taxon>
        <taxon>Pterygota</taxon>
        <taxon>Neoptera</taxon>
        <taxon>Paraneoptera</taxon>
        <taxon>Hemiptera</taxon>
        <taxon>Auchenorrhyncha</taxon>
        <taxon>Cercopoidea</taxon>
        <taxon>Clastopteridae</taxon>
        <taxon>Clastoptera</taxon>
    </lineage>
</organism>
<feature type="transmembrane region" description="Helical" evidence="7">
    <location>
        <begin position="552"/>
        <end position="576"/>
    </location>
</feature>
<dbReference type="EMBL" id="GEDC01026666">
    <property type="protein sequence ID" value="JAS10632.1"/>
    <property type="molecule type" value="Transcribed_RNA"/>
</dbReference>
<feature type="transmembrane region" description="Helical" evidence="7">
    <location>
        <begin position="644"/>
        <end position="666"/>
    </location>
</feature>
<dbReference type="PROSITE" id="PS00211">
    <property type="entry name" value="ABC_TRANSPORTER_1"/>
    <property type="match status" value="1"/>
</dbReference>
<gene>
    <name evidence="10" type="ORF">g.28610</name>
</gene>
<sequence>MEGTTAAITVRGAYKRYTPNAVILKGLNMTAPEATIYGLLGPSGCGKTTLLRCIVGRLKLDAGEINVKAGRRDNVGYMPQELGLYEYMTIDEAFHFYGCLYGLKLDVALARGTDLIKFLELPEGSRFIGTLSGGQQRRVSFAVSLIHDPDLLILDEPTVGIDPVLSKAIWERLIEMTVCQRKTIILTTHYIEEARQAHTIGLMRDGTLLAEQPPLQLMAMRNCNTLEQAFLELSQIHEAARSSEEIEKYPDSKNYQQKPTLIDKHKTWNTNRFLAQLLKNVVWFSRNIPSMLFLLSLPAIIALICQLVFASEPKNLNLAIVSDELVNGFQDCLSPPDYNCTHSSRPLSCRFLDYVRTYEIKHQEFEKLSIAKDAVRSGQAWGVLHFSKNYTTSVIDRLEYGRHTPDEIIDDSNIDIWMDMSNMWISTMLRRNLQKAILDTFGSLLSDCNYSSRIAAIPLKFEEAVYGLKEPSFMHYVAPGVICTFSFYLTVMYTTGAIMMEKSIGLERSLVAGMTKLEVVAAHVVVQTFVGLKQAAILLICCYGFYDNPMHGNIFLIALLLVFLEMMGLWYGLLLAIGFDSQRDATNAGIGTVNALFMVCGIMWPIQGMHWVLKSIVWAIPVQPAVETYRAIAERGWSITHPTVYMGFVSTFIWTIIFIVFSILLARKNKIGL</sequence>
<feature type="transmembrane region" description="Helical" evidence="7">
    <location>
        <begin position="288"/>
        <end position="309"/>
    </location>
</feature>
<evidence type="ECO:0000313" key="10">
    <source>
        <dbReference type="EMBL" id="JAS10632.1"/>
    </source>
</evidence>
<dbReference type="InterPro" id="IPR027417">
    <property type="entry name" value="P-loop_NTPase"/>
</dbReference>
<dbReference type="Pfam" id="PF12698">
    <property type="entry name" value="ABC2_membrane_3"/>
    <property type="match status" value="1"/>
</dbReference>
<dbReference type="SUPFAM" id="SSF52540">
    <property type="entry name" value="P-loop containing nucleoside triphosphate hydrolases"/>
    <property type="match status" value="1"/>
</dbReference>
<evidence type="ECO:0000256" key="4">
    <source>
        <dbReference type="ARBA" id="ARBA00022840"/>
    </source>
</evidence>
<keyword evidence="2 7" id="KW-0812">Transmembrane</keyword>
<dbReference type="PANTHER" id="PTHR43038:SF3">
    <property type="entry name" value="ABC TRANSPORTER G FAMILY MEMBER 20 ISOFORM X1"/>
    <property type="match status" value="1"/>
</dbReference>
<dbReference type="Gene3D" id="3.40.50.300">
    <property type="entry name" value="P-loop containing nucleotide triphosphate hydrolases"/>
    <property type="match status" value="1"/>
</dbReference>
<dbReference type="GO" id="GO:0005524">
    <property type="term" value="F:ATP binding"/>
    <property type="evidence" value="ECO:0007669"/>
    <property type="project" value="UniProtKB-KW"/>
</dbReference>
<dbReference type="InterPro" id="IPR047817">
    <property type="entry name" value="ABC2_TM_bact-type"/>
</dbReference>
<feature type="domain" description="ABC transporter" evidence="8">
    <location>
        <begin position="8"/>
        <end position="230"/>
    </location>
</feature>
<proteinExistence type="predicted"/>
<keyword evidence="3" id="KW-0547">Nucleotide-binding</keyword>